<dbReference type="Gene3D" id="1.10.10.10">
    <property type="entry name" value="Winged helix-like DNA-binding domain superfamily/Winged helix DNA-binding domain"/>
    <property type="match status" value="1"/>
</dbReference>
<reference evidence="5 6" key="1">
    <citation type="submission" date="2020-05" db="EMBL/GenBank/DDBJ databases">
        <title>Gimesia benthica sp. nov., a novel planctomycete isolated from a deep-sea water sample of the Northwest Indian Ocean.</title>
        <authorList>
            <person name="Wang J."/>
            <person name="Ruan C."/>
            <person name="Song L."/>
            <person name="Zhu Y."/>
            <person name="Li A."/>
            <person name="Zheng X."/>
            <person name="Wang L."/>
            <person name="Lu Z."/>
            <person name="Huang Y."/>
            <person name="Du W."/>
            <person name="Zhou Y."/>
            <person name="Huang L."/>
            <person name="Dai X."/>
        </authorList>
    </citation>
    <scope>NUCLEOTIDE SEQUENCE [LARGE SCALE GENOMIC DNA]</scope>
    <source>
        <strain evidence="5 6">YYQ-30</strain>
    </source>
</reference>
<evidence type="ECO:0000313" key="6">
    <source>
        <dbReference type="Proteomes" id="UP000572377"/>
    </source>
</evidence>
<protein>
    <submittedName>
        <fullName evidence="5">Helix-turn-helix transcriptional regulator</fullName>
    </submittedName>
</protein>
<keyword evidence="2" id="KW-0238">DNA-binding</keyword>
<evidence type="ECO:0000256" key="1">
    <source>
        <dbReference type="ARBA" id="ARBA00023015"/>
    </source>
</evidence>
<keyword evidence="1" id="KW-0805">Transcription regulation</keyword>
<dbReference type="PROSITE" id="PS50987">
    <property type="entry name" value="HTH_ARSR_2"/>
    <property type="match status" value="1"/>
</dbReference>
<dbReference type="SMART" id="SM00418">
    <property type="entry name" value="HTH_ARSR"/>
    <property type="match status" value="1"/>
</dbReference>
<keyword evidence="3" id="KW-0804">Transcription</keyword>
<organism evidence="5 6">
    <name type="scientific">Halovulum dunhuangense</name>
    <dbReference type="NCBI Taxonomy" id="1505036"/>
    <lineage>
        <taxon>Bacteria</taxon>
        <taxon>Pseudomonadati</taxon>
        <taxon>Pseudomonadota</taxon>
        <taxon>Alphaproteobacteria</taxon>
        <taxon>Rhodobacterales</taxon>
        <taxon>Paracoccaceae</taxon>
        <taxon>Halovulum</taxon>
    </lineage>
</organism>
<comment type="caution">
    <text evidence="5">The sequence shown here is derived from an EMBL/GenBank/DDBJ whole genome shotgun (WGS) entry which is preliminary data.</text>
</comment>
<gene>
    <name evidence="5" type="ORF">HMH01_02225</name>
</gene>
<dbReference type="PANTHER" id="PTHR43132">
    <property type="entry name" value="ARSENICAL RESISTANCE OPERON REPRESSOR ARSR-RELATED"/>
    <property type="match status" value="1"/>
</dbReference>
<dbReference type="PANTHER" id="PTHR43132:SF2">
    <property type="entry name" value="ARSENICAL RESISTANCE OPERON REPRESSOR ARSR-RELATED"/>
    <property type="match status" value="1"/>
</dbReference>
<dbReference type="Proteomes" id="UP000572377">
    <property type="component" value="Unassembled WGS sequence"/>
</dbReference>
<dbReference type="SUPFAM" id="SSF46785">
    <property type="entry name" value="Winged helix' DNA-binding domain"/>
    <property type="match status" value="1"/>
</dbReference>
<sequence>MEGLAPLPVLSDDLSEAEIEKIVSAATDASEFLKALGQESRLLILCYLLTGEKSVTELEQFLGARQAAVSQQLARLRLQGLVKARRDGKAIYYSLTDDRPRRIIEVVYDMFCRDKDPR</sequence>
<dbReference type="InterPro" id="IPR036390">
    <property type="entry name" value="WH_DNA-bd_sf"/>
</dbReference>
<accession>A0A849KZK9</accession>
<dbReference type="PRINTS" id="PR00778">
    <property type="entry name" value="HTHARSR"/>
</dbReference>
<dbReference type="AlphaFoldDB" id="A0A849KZK9"/>
<evidence type="ECO:0000256" key="2">
    <source>
        <dbReference type="ARBA" id="ARBA00023125"/>
    </source>
</evidence>
<dbReference type="InterPro" id="IPR051011">
    <property type="entry name" value="Metal_resp_trans_reg"/>
</dbReference>
<dbReference type="CDD" id="cd00090">
    <property type="entry name" value="HTH_ARSR"/>
    <property type="match status" value="1"/>
</dbReference>
<dbReference type="InterPro" id="IPR036388">
    <property type="entry name" value="WH-like_DNA-bd_sf"/>
</dbReference>
<dbReference type="InterPro" id="IPR001845">
    <property type="entry name" value="HTH_ArsR_DNA-bd_dom"/>
</dbReference>
<dbReference type="InterPro" id="IPR011991">
    <property type="entry name" value="ArsR-like_HTH"/>
</dbReference>
<dbReference type="RefSeq" id="WP_171322048.1">
    <property type="nucleotide sequence ID" value="NZ_JABFBC010000001.1"/>
</dbReference>
<proteinExistence type="predicted"/>
<feature type="domain" description="HTH arsR-type" evidence="4">
    <location>
        <begin position="19"/>
        <end position="115"/>
    </location>
</feature>
<dbReference type="EMBL" id="JABFBC010000001">
    <property type="protein sequence ID" value="NNU79244.1"/>
    <property type="molecule type" value="Genomic_DNA"/>
</dbReference>
<dbReference type="GO" id="GO:0003700">
    <property type="term" value="F:DNA-binding transcription factor activity"/>
    <property type="evidence" value="ECO:0007669"/>
    <property type="project" value="InterPro"/>
</dbReference>
<name>A0A849KZK9_9RHOB</name>
<evidence type="ECO:0000313" key="5">
    <source>
        <dbReference type="EMBL" id="NNU79244.1"/>
    </source>
</evidence>
<dbReference type="Pfam" id="PF01022">
    <property type="entry name" value="HTH_5"/>
    <property type="match status" value="1"/>
</dbReference>
<dbReference type="NCBIfam" id="NF033788">
    <property type="entry name" value="HTH_metalloreg"/>
    <property type="match status" value="1"/>
</dbReference>
<evidence type="ECO:0000259" key="4">
    <source>
        <dbReference type="PROSITE" id="PS50987"/>
    </source>
</evidence>
<evidence type="ECO:0000256" key="3">
    <source>
        <dbReference type="ARBA" id="ARBA00023163"/>
    </source>
</evidence>
<keyword evidence="6" id="KW-1185">Reference proteome</keyword>
<dbReference type="GO" id="GO:0003677">
    <property type="term" value="F:DNA binding"/>
    <property type="evidence" value="ECO:0007669"/>
    <property type="project" value="UniProtKB-KW"/>
</dbReference>